<dbReference type="GO" id="GO:0015562">
    <property type="term" value="F:efflux transmembrane transporter activity"/>
    <property type="evidence" value="ECO:0007669"/>
    <property type="project" value="InterPro"/>
</dbReference>
<organism evidence="3 4">
    <name type="scientific">Lutimaribacter saemankumensis</name>
    <dbReference type="NCBI Taxonomy" id="490829"/>
    <lineage>
        <taxon>Bacteria</taxon>
        <taxon>Pseudomonadati</taxon>
        <taxon>Pseudomonadota</taxon>
        <taxon>Alphaproteobacteria</taxon>
        <taxon>Rhodobacterales</taxon>
        <taxon>Roseobacteraceae</taxon>
        <taxon>Lutimaribacter</taxon>
    </lineage>
</organism>
<dbReference type="EMBL" id="FNEB01000008">
    <property type="protein sequence ID" value="SDJ09960.1"/>
    <property type="molecule type" value="Genomic_DNA"/>
</dbReference>
<dbReference type="InterPro" id="IPR010131">
    <property type="entry name" value="MdtP/NodT-like"/>
</dbReference>
<proteinExistence type="inferred from homology"/>
<dbReference type="GO" id="GO:0005886">
    <property type="term" value="C:plasma membrane"/>
    <property type="evidence" value="ECO:0007669"/>
    <property type="project" value="UniProtKB-SubCell"/>
</dbReference>
<dbReference type="Gene3D" id="1.20.1600.10">
    <property type="entry name" value="Outer membrane efflux proteins (OEP)"/>
    <property type="match status" value="1"/>
</dbReference>
<keyword evidence="2" id="KW-1134">Transmembrane beta strand</keyword>
<dbReference type="STRING" id="490829.SAMN05421850_108156"/>
<name>A0A1G8R0M7_9RHOB</name>
<protein>
    <submittedName>
        <fullName evidence="3">Outer membrane protein, multidrug efflux system</fullName>
    </submittedName>
</protein>
<gene>
    <name evidence="3" type="ORF">SAMN05421850_108156</name>
</gene>
<dbReference type="Pfam" id="PF02321">
    <property type="entry name" value="OEP"/>
    <property type="match status" value="2"/>
</dbReference>
<dbReference type="SUPFAM" id="SSF56954">
    <property type="entry name" value="Outer membrane efflux proteins (OEP)"/>
    <property type="match status" value="1"/>
</dbReference>
<dbReference type="NCBIfam" id="TIGR01845">
    <property type="entry name" value="outer_NodT"/>
    <property type="match status" value="1"/>
</dbReference>
<dbReference type="RefSeq" id="WP_090029542.1">
    <property type="nucleotide sequence ID" value="NZ_FNEB01000008.1"/>
</dbReference>
<evidence type="ECO:0000313" key="3">
    <source>
        <dbReference type="EMBL" id="SDJ09960.1"/>
    </source>
</evidence>
<accession>A0A1G8R0M7</accession>
<dbReference type="PANTHER" id="PTHR30203">
    <property type="entry name" value="OUTER MEMBRANE CATION EFFLUX PROTEIN"/>
    <property type="match status" value="1"/>
</dbReference>
<reference evidence="3 4" key="1">
    <citation type="submission" date="2016-10" db="EMBL/GenBank/DDBJ databases">
        <authorList>
            <person name="de Groot N.N."/>
        </authorList>
    </citation>
    <scope>NUCLEOTIDE SEQUENCE [LARGE SCALE GENOMIC DNA]</scope>
    <source>
        <strain evidence="3 4">DSM 28010</strain>
    </source>
</reference>
<dbReference type="Proteomes" id="UP000199340">
    <property type="component" value="Unassembled WGS sequence"/>
</dbReference>
<evidence type="ECO:0000313" key="4">
    <source>
        <dbReference type="Proteomes" id="UP000199340"/>
    </source>
</evidence>
<comment type="subcellular location">
    <subcellularLocation>
        <location evidence="2">Cell membrane</location>
        <topology evidence="2">Lipid-anchor</topology>
    </subcellularLocation>
</comment>
<keyword evidence="2" id="KW-0564">Palmitate</keyword>
<sequence>MRTVLIFSVACAVAGCSIGPDYETPTMNLPDRYSLVAPVTKASPSELYWWKAFNDPVLNQLVAKGLSDNLTVAEARERIREAEAVFRRDSVTPLGDLTLQARDNSDSADIGSAELDANFGVPARKQWASRAAQQRLQAAELGEAEAKRLLLSDLSESYINLRFLQSSLALRQQDLNSRQRTLRDIRTQLDAGAATRLDVLRAQALVAETRAEVPQIRSDIVAQRNRISTLLGVPVGHLGIDLGGNGAQPVPMGVGSLGVPADLLRARPDIRVAERQYAAAVSDMGVAEAARYPSLSLSGLLTAPLNGNGANAESLIAGVTVPVFSQPSLAAAEDAAAARAQQAFIRWRLSVLGAVEEVENALAALAAANEASAASRELVSYNERALNLSRRLVGEGGNATVLDIIDRERSLSTARQGLARNLRDLAAAYVALRVALGVGHDTPTAEHAERVEPEPQPMQDEG</sequence>
<dbReference type="OrthoDB" id="7181739at2"/>
<evidence type="ECO:0000256" key="1">
    <source>
        <dbReference type="ARBA" id="ARBA00007613"/>
    </source>
</evidence>
<evidence type="ECO:0000256" key="2">
    <source>
        <dbReference type="RuleBase" id="RU362097"/>
    </source>
</evidence>
<keyword evidence="2" id="KW-0449">Lipoprotein</keyword>
<keyword evidence="2" id="KW-0812">Transmembrane</keyword>
<dbReference type="PROSITE" id="PS51257">
    <property type="entry name" value="PROKAR_LIPOPROTEIN"/>
    <property type="match status" value="1"/>
</dbReference>
<comment type="similarity">
    <text evidence="1 2">Belongs to the outer membrane factor (OMF) (TC 1.B.17) family.</text>
</comment>
<keyword evidence="4" id="KW-1185">Reference proteome</keyword>
<dbReference type="InterPro" id="IPR003423">
    <property type="entry name" value="OMP_efflux"/>
</dbReference>
<keyword evidence="2" id="KW-0472">Membrane</keyword>
<dbReference type="AlphaFoldDB" id="A0A1G8R0M7"/>